<dbReference type="Proteomes" id="UP000299102">
    <property type="component" value="Unassembled WGS sequence"/>
</dbReference>
<comment type="caution">
    <text evidence="1">The sequence shown here is derived from an EMBL/GenBank/DDBJ whole genome shotgun (WGS) entry which is preliminary data.</text>
</comment>
<accession>A0A4C1TPD1</accession>
<protein>
    <submittedName>
        <fullName evidence="1">Uncharacterized protein</fullName>
    </submittedName>
</protein>
<organism evidence="1 2">
    <name type="scientific">Eumeta variegata</name>
    <name type="common">Bagworm moth</name>
    <name type="synonym">Eumeta japonica</name>
    <dbReference type="NCBI Taxonomy" id="151549"/>
    <lineage>
        <taxon>Eukaryota</taxon>
        <taxon>Metazoa</taxon>
        <taxon>Ecdysozoa</taxon>
        <taxon>Arthropoda</taxon>
        <taxon>Hexapoda</taxon>
        <taxon>Insecta</taxon>
        <taxon>Pterygota</taxon>
        <taxon>Neoptera</taxon>
        <taxon>Endopterygota</taxon>
        <taxon>Lepidoptera</taxon>
        <taxon>Glossata</taxon>
        <taxon>Ditrysia</taxon>
        <taxon>Tineoidea</taxon>
        <taxon>Psychidae</taxon>
        <taxon>Oiketicinae</taxon>
        <taxon>Eumeta</taxon>
    </lineage>
</organism>
<evidence type="ECO:0000313" key="2">
    <source>
        <dbReference type="Proteomes" id="UP000299102"/>
    </source>
</evidence>
<gene>
    <name evidence="1" type="ORF">EVAR_96846_1</name>
</gene>
<keyword evidence="2" id="KW-1185">Reference proteome</keyword>
<evidence type="ECO:0000313" key="1">
    <source>
        <dbReference type="EMBL" id="GBP15833.1"/>
    </source>
</evidence>
<dbReference type="EMBL" id="BGZK01005876">
    <property type="protein sequence ID" value="GBP15833.1"/>
    <property type="molecule type" value="Genomic_DNA"/>
</dbReference>
<reference evidence="1 2" key="1">
    <citation type="journal article" date="2019" name="Commun. Biol.">
        <title>The bagworm genome reveals a unique fibroin gene that provides high tensile strength.</title>
        <authorList>
            <person name="Kono N."/>
            <person name="Nakamura H."/>
            <person name="Ohtoshi R."/>
            <person name="Tomita M."/>
            <person name="Numata K."/>
            <person name="Arakawa K."/>
        </authorList>
    </citation>
    <scope>NUCLEOTIDE SEQUENCE [LARGE SCALE GENOMIC DNA]</scope>
</reference>
<name>A0A4C1TPD1_EUMVA</name>
<sequence>MIRIEYRTGVKAENGTGVENENGTVVENECVDGIAIDSGIRNEIGIYRYKKKEGIHSTSMVTKLLELFIRASHPQERAEQYMPGRLRRPRPALAISPFAAFTRANPTRGRVVCEICTSPNRSITELTEYVTEQNAQRIDPTRPVIAKRASHERLASLMAGHERRGWLRNRD</sequence>
<proteinExistence type="predicted"/>
<dbReference type="AlphaFoldDB" id="A0A4C1TPD1"/>